<name>A0A951Q5I5_9NOST</name>
<protein>
    <recommendedName>
        <fullName evidence="4">Mobilization protein MobC</fullName>
    </recommendedName>
</protein>
<reference evidence="2" key="2">
    <citation type="journal article" date="2022" name="Microbiol. Resour. Announc.">
        <title>Metagenome Sequencing to Explore Phylogenomics of Terrestrial Cyanobacteria.</title>
        <authorList>
            <person name="Ward R.D."/>
            <person name="Stajich J.E."/>
            <person name="Johansen J.R."/>
            <person name="Huntemann M."/>
            <person name="Clum A."/>
            <person name="Foster B."/>
            <person name="Foster B."/>
            <person name="Roux S."/>
            <person name="Palaniappan K."/>
            <person name="Varghese N."/>
            <person name="Mukherjee S."/>
            <person name="Reddy T.B.K."/>
            <person name="Daum C."/>
            <person name="Copeland A."/>
            <person name="Chen I.A."/>
            <person name="Ivanova N.N."/>
            <person name="Kyrpides N.C."/>
            <person name="Shapiro N."/>
            <person name="Eloe-Fadrosh E.A."/>
            <person name="Pietrasiak N."/>
        </authorList>
    </citation>
    <scope>NUCLEOTIDE SEQUENCE</scope>
    <source>
        <strain evidence="2">JT2-VF2</strain>
    </source>
</reference>
<feature type="compositionally biased region" description="Basic and acidic residues" evidence="1">
    <location>
        <begin position="143"/>
        <end position="155"/>
    </location>
</feature>
<evidence type="ECO:0000313" key="3">
    <source>
        <dbReference type="Proteomes" id="UP000715781"/>
    </source>
</evidence>
<proteinExistence type="predicted"/>
<feature type="region of interest" description="Disordered" evidence="1">
    <location>
        <begin position="83"/>
        <end position="179"/>
    </location>
</feature>
<evidence type="ECO:0008006" key="4">
    <source>
        <dbReference type="Google" id="ProtNLM"/>
    </source>
</evidence>
<reference evidence="2" key="1">
    <citation type="submission" date="2021-05" db="EMBL/GenBank/DDBJ databases">
        <authorList>
            <person name="Pietrasiak N."/>
            <person name="Ward R."/>
            <person name="Stajich J.E."/>
            <person name="Kurbessoian T."/>
        </authorList>
    </citation>
    <scope>NUCLEOTIDE SEQUENCE</scope>
    <source>
        <strain evidence="2">JT2-VF2</strain>
    </source>
</reference>
<evidence type="ECO:0000256" key="1">
    <source>
        <dbReference type="SAM" id="MobiDB-lite"/>
    </source>
</evidence>
<evidence type="ECO:0000313" key="2">
    <source>
        <dbReference type="EMBL" id="MBW4566424.1"/>
    </source>
</evidence>
<comment type="caution">
    <text evidence="2">The sequence shown here is derived from an EMBL/GenBank/DDBJ whole genome shotgun (WGS) entry which is preliminary data.</text>
</comment>
<accession>A0A951Q5I5</accession>
<dbReference type="AlphaFoldDB" id="A0A951Q5I5"/>
<gene>
    <name evidence="2" type="ORF">KME32_36325</name>
</gene>
<feature type="compositionally biased region" description="Low complexity" evidence="1">
    <location>
        <begin position="121"/>
        <end position="142"/>
    </location>
</feature>
<sequence>MVRTKPGQKIPLEKVQTTLSELEKLEDKAKEELSLRESISFLREKLQSALKKGYSYQDLSLILAKQEIKISAATLKQYLTEIEREKRSRKRGAKSEQVKQADSVTENLPADDANVEEGTLTSDSTKSVSDVVDAAVASQQEQSSKELQEPSEKITKGSKRQTPKTPSSKDDISSDFNQY</sequence>
<dbReference type="EMBL" id="JAHHHN010000083">
    <property type="protein sequence ID" value="MBW4566424.1"/>
    <property type="molecule type" value="Genomic_DNA"/>
</dbReference>
<organism evidence="2 3">
    <name type="scientific">Mojavia pulchra JT2-VF2</name>
    <dbReference type="NCBI Taxonomy" id="287848"/>
    <lineage>
        <taxon>Bacteria</taxon>
        <taxon>Bacillati</taxon>
        <taxon>Cyanobacteriota</taxon>
        <taxon>Cyanophyceae</taxon>
        <taxon>Nostocales</taxon>
        <taxon>Nostocaceae</taxon>
    </lineage>
</organism>
<dbReference type="Proteomes" id="UP000715781">
    <property type="component" value="Unassembled WGS sequence"/>
</dbReference>